<proteinExistence type="predicted"/>
<comment type="caution">
    <text evidence="2">The sequence shown here is derived from an EMBL/GenBank/DDBJ whole genome shotgun (WGS) entry which is preliminary data.</text>
</comment>
<dbReference type="AlphaFoldDB" id="A0A9D1JCQ9"/>
<reference evidence="2" key="2">
    <citation type="journal article" date="2021" name="PeerJ">
        <title>Extensive microbial diversity within the chicken gut microbiome revealed by metagenomics and culture.</title>
        <authorList>
            <person name="Gilroy R."/>
            <person name="Ravi A."/>
            <person name="Getino M."/>
            <person name="Pursley I."/>
            <person name="Horton D.L."/>
            <person name="Alikhan N.F."/>
            <person name="Baker D."/>
            <person name="Gharbi K."/>
            <person name="Hall N."/>
            <person name="Watson M."/>
            <person name="Adriaenssens E.M."/>
            <person name="Foster-Nyarko E."/>
            <person name="Jarju S."/>
            <person name="Secka A."/>
            <person name="Antonio M."/>
            <person name="Oren A."/>
            <person name="Chaudhuri R.R."/>
            <person name="La Ragione R."/>
            <person name="Hildebrand F."/>
            <person name="Pallen M.J."/>
        </authorList>
    </citation>
    <scope>NUCLEOTIDE SEQUENCE</scope>
    <source>
        <strain evidence="2">ChiW13-3771</strain>
    </source>
</reference>
<evidence type="ECO:0000313" key="3">
    <source>
        <dbReference type="Proteomes" id="UP000824201"/>
    </source>
</evidence>
<dbReference type="EMBL" id="DVHN01000054">
    <property type="protein sequence ID" value="HIR88277.1"/>
    <property type="molecule type" value="Genomic_DNA"/>
</dbReference>
<reference evidence="2" key="1">
    <citation type="submission" date="2020-10" db="EMBL/GenBank/DDBJ databases">
        <authorList>
            <person name="Gilroy R."/>
        </authorList>
    </citation>
    <scope>NUCLEOTIDE SEQUENCE</scope>
    <source>
        <strain evidence="2">ChiW13-3771</strain>
    </source>
</reference>
<keyword evidence="1" id="KW-0812">Transmembrane</keyword>
<keyword evidence="1" id="KW-1133">Transmembrane helix</keyword>
<accession>A0A9D1JCQ9</accession>
<gene>
    <name evidence="2" type="ORF">IAC96_04930</name>
</gene>
<feature type="transmembrane region" description="Helical" evidence="1">
    <location>
        <begin position="84"/>
        <end position="102"/>
    </location>
</feature>
<evidence type="ECO:0000313" key="2">
    <source>
        <dbReference type="EMBL" id="HIR88277.1"/>
    </source>
</evidence>
<dbReference type="Proteomes" id="UP000824201">
    <property type="component" value="Unassembled WGS sequence"/>
</dbReference>
<feature type="transmembrane region" description="Helical" evidence="1">
    <location>
        <begin position="32"/>
        <end position="50"/>
    </location>
</feature>
<sequence length="111" mass="12738">MNKDEILAKSRAENKNKDVYEQEVLKQASRSAVVVQMALATLFFVTQIFTGRGVNWGLWALVFSASMTINWVKYIKLHRKYELLIAIAYIILVSIMSGYYIYNLIVSSPIQ</sequence>
<dbReference type="InterPro" id="IPR045620">
    <property type="entry name" value="DUF6442"/>
</dbReference>
<feature type="transmembrane region" description="Helical" evidence="1">
    <location>
        <begin position="56"/>
        <end position="72"/>
    </location>
</feature>
<protein>
    <submittedName>
        <fullName evidence="2">Uncharacterized protein</fullName>
    </submittedName>
</protein>
<keyword evidence="1" id="KW-0472">Membrane</keyword>
<name>A0A9D1JCQ9_9FIRM</name>
<dbReference type="Pfam" id="PF20040">
    <property type="entry name" value="DUF6442"/>
    <property type="match status" value="1"/>
</dbReference>
<evidence type="ECO:0000256" key="1">
    <source>
        <dbReference type="SAM" id="Phobius"/>
    </source>
</evidence>
<organism evidence="2 3">
    <name type="scientific">Candidatus Fimimorpha faecalis</name>
    <dbReference type="NCBI Taxonomy" id="2840824"/>
    <lineage>
        <taxon>Bacteria</taxon>
        <taxon>Bacillati</taxon>
        <taxon>Bacillota</taxon>
        <taxon>Clostridia</taxon>
        <taxon>Eubacteriales</taxon>
        <taxon>Candidatus Fimimorpha</taxon>
    </lineage>
</organism>